<dbReference type="FunFam" id="3.40.50.300:FF:000163">
    <property type="entry name" value="Multidrug resistance-associated protein member 4"/>
    <property type="match status" value="1"/>
</dbReference>
<keyword evidence="4" id="KW-0926">Vacuole</keyword>
<evidence type="ECO:0000313" key="18">
    <source>
        <dbReference type="Proteomes" id="UP001374579"/>
    </source>
</evidence>
<organism evidence="17 18">
    <name type="scientific">Littorina saxatilis</name>
    <dbReference type="NCBI Taxonomy" id="31220"/>
    <lineage>
        <taxon>Eukaryota</taxon>
        <taxon>Metazoa</taxon>
        <taxon>Spiralia</taxon>
        <taxon>Lophotrochozoa</taxon>
        <taxon>Mollusca</taxon>
        <taxon>Gastropoda</taxon>
        <taxon>Caenogastropoda</taxon>
        <taxon>Littorinimorpha</taxon>
        <taxon>Littorinoidea</taxon>
        <taxon>Littorinidae</taxon>
        <taxon>Littorina</taxon>
    </lineage>
</organism>
<dbReference type="PROSITE" id="PS50893">
    <property type="entry name" value="ABC_TRANSPORTER_2"/>
    <property type="match status" value="1"/>
</dbReference>
<keyword evidence="5 14" id="KW-0812">Transmembrane</keyword>
<feature type="region of interest" description="Disordered" evidence="13">
    <location>
        <begin position="920"/>
        <end position="964"/>
    </location>
</feature>
<feature type="transmembrane region" description="Helical" evidence="14">
    <location>
        <begin position="983"/>
        <end position="1013"/>
    </location>
</feature>
<feature type="transmembrane region" description="Helical" evidence="14">
    <location>
        <begin position="492"/>
        <end position="509"/>
    </location>
</feature>
<dbReference type="SUPFAM" id="SSF52540">
    <property type="entry name" value="P-loop containing nucleoside triphosphate hydrolases"/>
    <property type="match status" value="2"/>
</dbReference>
<dbReference type="InterPro" id="IPR003593">
    <property type="entry name" value="AAA+_ATPase"/>
</dbReference>
<dbReference type="CDD" id="cd03250">
    <property type="entry name" value="ABCC_MRP_domain1"/>
    <property type="match status" value="1"/>
</dbReference>
<comment type="caution">
    <text evidence="17">The sequence shown here is derived from an EMBL/GenBank/DDBJ whole genome shotgun (WGS) entry which is preliminary data.</text>
</comment>
<evidence type="ECO:0000256" key="1">
    <source>
        <dbReference type="ARBA" id="ARBA00004128"/>
    </source>
</evidence>
<dbReference type="InterPro" id="IPR003439">
    <property type="entry name" value="ABC_transporter-like_ATP-bd"/>
</dbReference>
<accession>A0AAN9BLD8</accession>
<feature type="domain" description="ABC transmembrane type-1" evidence="16">
    <location>
        <begin position="999"/>
        <end position="1280"/>
    </location>
</feature>
<keyword evidence="18" id="KW-1185">Reference proteome</keyword>
<dbReference type="FunFam" id="3.40.50.300:FF:000997">
    <property type="entry name" value="Multidrug resistance-associated protein 1"/>
    <property type="match status" value="1"/>
</dbReference>
<feature type="transmembrane region" description="Helical" evidence="14">
    <location>
        <begin position="39"/>
        <end position="60"/>
    </location>
</feature>
<keyword evidence="9 14" id="KW-1133">Transmembrane helix</keyword>
<proteinExistence type="inferred from homology"/>
<feature type="compositionally biased region" description="Basic and acidic residues" evidence="13">
    <location>
        <begin position="312"/>
        <end position="331"/>
    </location>
</feature>
<evidence type="ECO:0000256" key="3">
    <source>
        <dbReference type="ARBA" id="ARBA00022448"/>
    </source>
</evidence>
<keyword evidence="6" id="KW-0677">Repeat</keyword>
<dbReference type="Pfam" id="PF00005">
    <property type="entry name" value="ABC_tran"/>
    <property type="match status" value="2"/>
</dbReference>
<feature type="transmembrane region" description="Helical" evidence="14">
    <location>
        <begin position="389"/>
        <end position="409"/>
    </location>
</feature>
<comment type="catalytic activity">
    <reaction evidence="12">
        <text>leukotriene C4(in) + ATP + H2O = leukotriene C4(out) + ADP + phosphate + H(+)</text>
        <dbReference type="Rhea" id="RHEA:38963"/>
        <dbReference type="ChEBI" id="CHEBI:15377"/>
        <dbReference type="ChEBI" id="CHEBI:15378"/>
        <dbReference type="ChEBI" id="CHEBI:30616"/>
        <dbReference type="ChEBI" id="CHEBI:43474"/>
        <dbReference type="ChEBI" id="CHEBI:57973"/>
        <dbReference type="ChEBI" id="CHEBI:456216"/>
    </reaction>
    <physiologicalReaction direction="left-to-right" evidence="12">
        <dbReference type="Rhea" id="RHEA:38964"/>
    </physiologicalReaction>
</comment>
<evidence type="ECO:0000256" key="7">
    <source>
        <dbReference type="ARBA" id="ARBA00022741"/>
    </source>
</evidence>
<evidence type="ECO:0000256" key="2">
    <source>
        <dbReference type="ARBA" id="ARBA00009726"/>
    </source>
</evidence>
<dbReference type="PANTHER" id="PTHR24223">
    <property type="entry name" value="ATP-BINDING CASSETTE SUB-FAMILY C"/>
    <property type="match status" value="1"/>
</dbReference>
<dbReference type="PANTHER" id="PTHR24223:SF443">
    <property type="entry name" value="MULTIDRUG-RESISTANCE LIKE PROTEIN 1, ISOFORM I"/>
    <property type="match status" value="1"/>
</dbReference>
<dbReference type="FunFam" id="1.20.1560.10:FF:000001">
    <property type="entry name" value="ATP-binding cassette subfamily C member 1"/>
    <property type="match status" value="1"/>
</dbReference>
<keyword evidence="10 14" id="KW-0472">Membrane</keyword>
<evidence type="ECO:0000256" key="14">
    <source>
        <dbReference type="SAM" id="Phobius"/>
    </source>
</evidence>
<evidence type="ECO:0000313" key="17">
    <source>
        <dbReference type="EMBL" id="KAK7105445.1"/>
    </source>
</evidence>
<keyword evidence="3" id="KW-0813">Transport</keyword>
<feature type="transmembrane region" description="Helical" evidence="14">
    <location>
        <begin position="570"/>
        <end position="598"/>
    </location>
</feature>
<dbReference type="InterPro" id="IPR036640">
    <property type="entry name" value="ABC1_TM_sf"/>
</dbReference>
<dbReference type="Pfam" id="PF24357">
    <property type="entry name" value="TMD0_ABC"/>
    <property type="match status" value="1"/>
</dbReference>
<keyword evidence="8" id="KW-0067">ATP-binding</keyword>
<reference evidence="17 18" key="1">
    <citation type="submission" date="2024-02" db="EMBL/GenBank/DDBJ databases">
        <title>Chromosome-scale genome assembly of the rough periwinkle Littorina saxatilis.</title>
        <authorList>
            <person name="De Jode A."/>
            <person name="Faria R."/>
            <person name="Formenti G."/>
            <person name="Sims Y."/>
            <person name="Smith T.P."/>
            <person name="Tracey A."/>
            <person name="Wood J.M.D."/>
            <person name="Zagrodzka Z.B."/>
            <person name="Johannesson K."/>
            <person name="Butlin R.K."/>
            <person name="Leder E.H."/>
        </authorList>
    </citation>
    <scope>NUCLEOTIDE SEQUENCE [LARGE SCALE GENOMIC DNA]</scope>
    <source>
        <strain evidence="17">Snail1</strain>
        <tissue evidence="17">Muscle</tissue>
    </source>
</reference>
<feature type="transmembrane region" description="Helical" evidence="14">
    <location>
        <begin position="134"/>
        <end position="158"/>
    </location>
</feature>
<feature type="transmembrane region" description="Helical" evidence="14">
    <location>
        <begin position="1228"/>
        <end position="1245"/>
    </location>
</feature>
<protein>
    <recommendedName>
        <fullName evidence="11">ABC-type glutathione-S-conjugate transporter</fullName>
        <ecNumber evidence="11">7.6.2.3</ecNumber>
    </recommendedName>
</protein>
<dbReference type="GO" id="GO:0005524">
    <property type="term" value="F:ATP binding"/>
    <property type="evidence" value="ECO:0007669"/>
    <property type="project" value="UniProtKB-KW"/>
</dbReference>
<dbReference type="InterPro" id="IPR027417">
    <property type="entry name" value="P-loop_NTPase"/>
</dbReference>
<dbReference type="InterPro" id="IPR011527">
    <property type="entry name" value="ABC1_TM_dom"/>
</dbReference>
<feature type="compositionally biased region" description="Basic and acidic residues" evidence="13">
    <location>
        <begin position="954"/>
        <end position="964"/>
    </location>
</feature>
<comment type="subcellular location">
    <subcellularLocation>
        <location evidence="1">Vacuole membrane</location>
        <topology evidence="1">Multi-pass membrane protein</topology>
    </subcellularLocation>
</comment>
<feature type="transmembrane region" description="Helical" evidence="14">
    <location>
        <begin position="108"/>
        <end position="127"/>
    </location>
</feature>
<dbReference type="GO" id="GO:0015431">
    <property type="term" value="F:ABC-type glutathione S-conjugate transporter activity"/>
    <property type="evidence" value="ECO:0007669"/>
    <property type="project" value="UniProtKB-EC"/>
</dbReference>
<evidence type="ECO:0000256" key="8">
    <source>
        <dbReference type="ARBA" id="ARBA00022840"/>
    </source>
</evidence>
<feature type="domain" description="ABC transmembrane type-1" evidence="16">
    <location>
        <begin position="353"/>
        <end position="636"/>
    </location>
</feature>
<dbReference type="EMBL" id="JBAMIC010000007">
    <property type="protein sequence ID" value="KAK7105445.1"/>
    <property type="molecule type" value="Genomic_DNA"/>
</dbReference>
<evidence type="ECO:0000256" key="11">
    <source>
        <dbReference type="ARBA" id="ARBA00024220"/>
    </source>
</evidence>
<evidence type="ECO:0000256" key="13">
    <source>
        <dbReference type="SAM" id="MobiDB-lite"/>
    </source>
</evidence>
<comment type="similarity">
    <text evidence="2">Belongs to the ABC transporter superfamily. ABCC family. Conjugate transporter (TC 3.A.1.208) subfamily.</text>
</comment>
<feature type="transmembrane region" description="Helical" evidence="14">
    <location>
        <begin position="1038"/>
        <end position="1064"/>
    </location>
</feature>
<evidence type="ECO:0000259" key="16">
    <source>
        <dbReference type="PROSITE" id="PS50929"/>
    </source>
</evidence>
<dbReference type="InterPro" id="IPR056227">
    <property type="entry name" value="TMD0_ABC"/>
</dbReference>
<dbReference type="Gene3D" id="1.20.1560.10">
    <property type="entry name" value="ABC transporter type 1, transmembrane domain"/>
    <property type="match status" value="2"/>
</dbReference>
<dbReference type="SUPFAM" id="SSF90123">
    <property type="entry name" value="ABC transporter transmembrane region"/>
    <property type="match status" value="2"/>
</dbReference>
<dbReference type="CDD" id="cd18595">
    <property type="entry name" value="ABC_6TM_MRP1_2_3_6_D1_like"/>
    <property type="match status" value="1"/>
</dbReference>
<evidence type="ECO:0000256" key="10">
    <source>
        <dbReference type="ARBA" id="ARBA00023136"/>
    </source>
</evidence>
<gene>
    <name evidence="17" type="ORF">V1264_016820</name>
</gene>
<dbReference type="SMART" id="SM00382">
    <property type="entry name" value="AAA"/>
    <property type="match status" value="2"/>
</dbReference>
<feature type="transmembrane region" description="Helical" evidence="14">
    <location>
        <begin position="170"/>
        <end position="190"/>
    </location>
</feature>
<evidence type="ECO:0000256" key="5">
    <source>
        <dbReference type="ARBA" id="ARBA00022692"/>
    </source>
</evidence>
<dbReference type="InterPro" id="IPR050173">
    <property type="entry name" value="ABC_transporter_C-like"/>
</dbReference>
<dbReference type="CDD" id="cd03244">
    <property type="entry name" value="ABCC_MRP_domain2"/>
    <property type="match status" value="1"/>
</dbReference>
<feature type="region of interest" description="Disordered" evidence="13">
    <location>
        <begin position="272"/>
        <end position="334"/>
    </location>
</feature>
<evidence type="ECO:0000256" key="12">
    <source>
        <dbReference type="ARBA" id="ARBA00047523"/>
    </source>
</evidence>
<dbReference type="GO" id="GO:0016887">
    <property type="term" value="F:ATP hydrolysis activity"/>
    <property type="evidence" value="ECO:0007669"/>
    <property type="project" value="InterPro"/>
</dbReference>
<dbReference type="EC" id="7.6.2.3" evidence="11"/>
<dbReference type="CDD" id="cd18603">
    <property type="entry name" value="ABC_6TM_MRP1_2_3_6_D2_like"/>
    <property type="match status" value="1"/>
</dbReference>
<dbReference type="Pfam" id="PF00664">
    <property type="entry name" value="ABC_membrane"/>
    <property type="match status" value="2"/>
</dbReference>
<dbReference type="GO" id="GO:0000323">
    <property type="term" value="C:lytic vacuole"/>
    <property type="evidence" value="ECO:0007669"/>
    <property type="project" value="UniProtKB-ARBA"/>
</dbReference>
<feature type="transmembrane region" description="Helical" evidence="14">
    <location>
        <begin position="72"/>
        <end position="96"/>
    </location>
</feature>
<keyword evidence="7" id="KW-0547">Nucleotide-binding</keyword>
<feature type="domain" description="ABC transporter" evidence="15">
    <location>
        <begin position="670"/>
        <end position="892"/>
    </location>
</feature>
<evidence type="ECO:0000256" key="4">
    <source>
        <dbReference type="ARBA" id="ARBA00022554"/>
    </source>
</evidence>
<name>A0AAN9BLD8_9CAEN</name>
<dbReference type="GO" id="GO:0005774">
    <property type="term" value="C:vacuolar membrane"/>
    <property type="evidence" value="ECO:0007669"/>
    <property type="project" value="UniProtKB-SubCell"/>
</dbReference>
<feature type="transmembrane region" description="Helical" evidence="14">
    <location>
        <begin position="469"/>
        <end position="486"/>
    </location>
</feature>
<evidence type="ECO:0000259" key="15">
    <source>
        <dbReference type="PROSITE" id="PS50893"/>
    </source>
</evidence>
<dbReference type="Gene3D" id="3.40.50.300">
    <property type="entry name" value="P-loop containing nucleotide triphosphate hydrolases"/>
    <property type="match status" value="2"/>
</dbReference>
<feature type="transmembrane region" description="Helical" evidence="14">
    <location>
        <begin position="1115"/>
        <end position="1135"/>
    </location>
</feature>
<feature type="transmembrane region" description="Helical" evidence="14">
    <location>
        <begin position="348"/>
        <end position="369"/>
    </location>
</feature>
<evidence type="ECO:0000256" key="9">
    <source>
        <dbReference type="ARBA" id="ARBA00022989"/>
    </source>
</evidence>
<dbReference type="FunFam" id="1.20.1560.10:FF:000020">
    <property type="entry name" value="ABC metal ion transporter"/>
    <property type="match status" value="1"/>
</dbReference>
<dbReference type="Proteomes" id="UP001374579">
    <property type="component" value="Unassembled WGS sequence"/>
</dbReference>
<evidence type="ECO:0000256" key="6">
    <source>
        <dbReference type="ARBA" id="ARBA00022737"/>
    </source>
</evidence>
<dbReference type="PROSITE" id="PS50929">
    <property type="entry name" value="ABC_TM1F"/>
    <property type="match status" value="2"/>
</dbReference>
<sequence>MIINASVPSESFCDSPLWDRGLLLNSSYPALTECFQQTLLVYAPCVWLWFAGAVHVRYVLARVTHVPVPDSVVNIIKIVLCLLLAALCLTQGIVRAETKHRHHLPVPVAHYLATTLLTVTYVFAAVLTRISRKALIVSPCVLFMFWLVSLVAYIVPFYTAIMDQKTENTHFILVCSTFATLCVQLILNCCGESSLRQSRYLQSDKPPSPEGFASFPSKITFHWMNSLIYRGFKRTLTLTDIWDLPPQYKGQAVIAKFQHTFDKLCRSNKRNSDATTVASKSKPEKATSEKTPLLPKSSSRSSQAPMMARSSSRPEARERLPSTGDSPERTKPQPKKPLSLFRCLVKAFYFELLVSSLIRVVGDCVQFANPALLNSLIQYLENKERYPGWFGYTLVAGFFVVTFITSICLNQNLYHVNNIGMKIKTALVATVYRKALNMSNEGRRQYTSGAIVNFMAVDCQKMQTVTTQVWVLLAAPLQISLAFYFLNDKLGASFLVGVGIIILLIPVNIKISIAARQYQAQQLVLKDQRLKMISEVLGGMKVIKLSAWEESFYKRVTEIRDEEVRCLKKVALFTTITVFTWICSPILVTMGTLLTYTFVSEKGYLDPATAFVSMSLFNILKQPINQLPECISELVQSHVSLKRLGNFLSCEELNPSDICRDAEDGVALCMKNGTLSWDRSLPPALSRINLEVRERQLVAVVGPVGAGKSSLLSAFLGEMRKLKGNVWVRGSVAYVPQQAWIQNRPLRDCVLFDSPMDYKRYRKIVRSCALKPDIETFPAGDLTEIGEKGINLSGGQKLRVSLARAVYQDCDVYLLDDPLSAVDSHVGKHIFRKVISASGLLKNKTRVMVTHGIHWLPMCDSIVVMDQGHIVQTGTYEQLLKHDGPFAQYLKTHLRQDTDDLDPEIQKILGQMHVRVEGITSDGMTSADEDDFRIKKKSSRPRERAAHASGKGGHPGDSDQGRQLVQEERTQTGRIKGFVLKEILRAFGVGAAVIAVMHLLLYNVMGIAANIWLSRWTDDSLLRNVSLAGTAAYSERTLMYVGVFAALGVLQSILTFLFVGTIYVKMISASRHLHANMLNNILHQPMIFFDTNPLGRILNRFSRDVDAVDGSMARLVRMFAMQVFTVVSVLCVITYSTPVFVAAAIPMTIIYYLVQMFYIPSSRQLRRNESVSRSPMYSHFSETINGAASIRAFGVGSRFQKESERLVDQNNCFFYGFVSASRWLRIRLELLGNLIVVFAALFAVLTDDVSGSIAGLSVSHALQVTAILTKMIQNSTQLESNIISVERLVEYIKLPQEPPWVIKNTRPPAPWPTKGLIRYNKYSTRYRPGLDLVLHSITCTVHCGEKVGIVGRTGAGKSSLSLSIFRLLEAAEGSITIDNINIATIGLHDLRSRLTILPQDPVLFSGSLRFNLDPLYKYTDTDVWASLEQAKLKDFVHRQPQGLLCEVDEGGQNLSVGQRQLVCLARALLRRTQLRVLDC</sequence>